<proteinExistence type="predicted"/>
<dbReference type="OrthoDB" id="8443793at2"/>
<protein>
    <submittedName>
        <fullName evidence="2">DUF177 domain-containing protein</fullName>
    </submittedName>
</protein>
<keyword evidence="3" id="KW-1185">Reference proteome</keyword>
<comment type="caution">
    <text evidence="2">The sequence shown here is derived from an EMBL/GenBank/DDBJ whole genome shotgun (WGS) entry which is preliminary data.</text>
</comment>
<dbReference type="Pfam" id="PF02620">
    <property type="entry name" value="YceD"/>
    <property type="match status" value="1"/>
</dbReference>
<dbReference type="RefSeq" id="WP_130153697.1">
    <property type="nucleotide sequence ID" value="NZ_SCFB01000004.1"/>
</dbReference>
<evidence type="ECO:0000313" key="2">
    <source>
        <dbReference type="EMBL" id="RZI46598.1"/>
    </source>
</evidence>
<sequence length="173" mass="19454">MEPYVELSRLVNLERLHKKNLLYSLKATPSEAAALAQRFGVVSIDKLKMEYAIESGHTAYKGYYLTGSLQAEVIQSCVVSLKEVPESVDSRFSFHVVDQRYQDETFHDHEDDDIEFSIEDVVDLGEISAQYLSLSLNPYPRASADSDQLIVDSENSPPSKKPNPFAILKSLKP</sequence>
<reference evidence="2 3" key="1">
    <citation type="submission" date="2018-10" db="EMBL/GenBank/DDBJ databases">
        <title>An updated phylogeny of the Alphaproteobacteria reveals that the parasitic Rickettsiales and Holosporales have independent origins.</title>
        <authorList>
            <person name="Munoz-Gomez S.A."/>
            <person name="Hess S."/>
            <person name="Burger G."/>
            <person name="Lang B.F."/>
            <person name="Susko E."/>
            <person name="Slamovits C.H."/>
            <person name="Roger A.J."/>
        </authorList>
    </citation>
    <scope>NUCLEOTIDE SEQUENCE [LARGE SCALE GENOMIC DNA]</scope>
    <source>
        <strain evidence="2">HOLO01</strain>
    </source>
</reference>
<dbReference type="Proteomes" id="UP000293550">
    <property type="component" value="Unassembled WGS sequence"/>
</dbReference>
<dbReference type="InterPro" id="IPR003772">
    <property type="entry name" value="YceD"/>
</dbReference>
<evidence type="ECO:0000313" key="3">
    <source>
        <dbReference type="Proteomes" id="UP000293550"/>
    </source>
</evidence>
<organism evidence="2 3">
    <name type="scientific">Candidatus Finniella inopinata</name>
    <dbReference type="NCBI Taxonomy" id="1696036"/>
    <lineage>
        <taxon>Bacteria</taxon>
        <taxon>Pseudomonadati</taxon>
        <taxon>Pseudomonadota</taxon>
        <taxon>Alphaproteobacteria</taxon>
        <taxon>Holosporales</taxon>
        <taxon>Candidatus Paracaedibacteraceae</taxon>
        <taxon>Candidatus Finniella</taxon>
    </lineage>
</organism>
<feature type="compositionally biased region" description="Low complexity" evidence="1">
    <location>
        <begin position="155"/>
        <end position="164"/>
    </location>
</feature>
<dbReference type="AlphaFoldDB" id="A0A4Q7DJS3"/>
<dbReference type="EMBL" id="SCFB01000004">
    <property type="protein sequence ID" value="RZI46598.1"/>
    <property type="molecule type" value="Genomic_DNA"/>
</dbReference>
<accession>A0A4Q7DJS3</accession>
<name>A0A4Q7DJS3_9PROT</name>
<feature type="region of interest" description="Disordered" evidence="1">
    <location>
        <begin position="147"/>
        <end position="173"/>
    </location>
</feature>
<gene>
    <name evidence="2" type="ORF">EQU50_03150</name>
</gene>
<evidence type="ECO:0000256" key="1">
    <source>
        <dbReference type="SAM" id="MobiDB-lite"/>
    </source>
</evidence>